<evidence type="ECO:0000313" key="2">
    <source>
        <dbReference type="EMBL" id="CAG4988663.1"/>
    </source>
</evidence>
<sequence length="140" mass="15143">MPVFKKQFGPASRIKFNFMAKEIIFSDKAPAPIGPYSQAVKIKGTLYVSGQIAAEIAKSGDIKTEAGVVMQNIGHILGAAGLSFSHVVKSSIFLKNIEDFAAVNEIYGSYFKNEPPARETVQVARLPKDVNVEISVIAVE</sequence>
<keyword evidence="3" id="KW-1185">Reference proteome</keyword>
<dbReference type="EMBL" id="CAJRAF010000001">
    <property type="protein sequence ID" value="CAG4988663.1"/>
    <property type="molecule type" value="Genomic_DNA"/>
</dbReference>
<gene>
    <name evidence="2" type="primary">yabJ_1</name>
    <name evidence="2" type="ORF">DYBT9275_00132</name>
</gene>
<comment type="similarity">
    <text evidence="1">Belongs to the RutC family.</text>
</comment>
<keyword evidence="2" id="KW-0378">Hydrolase</keyword>
<name>A0A916J6G9_9BACT</name>
<dbReference type="PANTHER" id="PTHR11803:SF58">
    <property type="entry name" value="PROTEIN HMF1-RELATED"/>
    <property type="match status" value="1"/>
</dbReference>
<dbReference type="Pfam" id="PF01042">
    <property type="entry name" value="Ribonuc_L-PSP"/>
    <property type="match status" value="1"/>
</dbReference>
<dbReference type="CDD" id="cd00448">
    <property type="entry name" value="YjgF_YER057c_UK114_family"/>
    <property type="match status" value="1"/>
</dbReference>
<comment type="caution">
    <text evidence="2">The sequence shown here is derived from an EMBL/GenBank/DDBJ whole genome shotgun (WGS) entry which is preliminary data.</text>
</comment>
<dbReference type="InterPro" id="IPR035959">
    <property type="entry name" value="RutC-like_sf"/>
</dbReference>
<dbReference type="InterPro" id="IPR006175">
    <property type="entry name" value="YjgF/YER057c/UK114"/>
</dbReference>
<dbReference type="GO" id="GO:0120241">
    <property type="term" value="F:2-iminobutanoate/2-iminopropanoate deaminase"/>
    <property type="evidence" value="ECO:0007669"/>
    <property type="project" value="UniProtKB-EC"/>
</dbReference>
<dbReference type="AlphaFoldDB" id="A0A916J6G9"/>
<dbReference type="GO" id="GO:0005829">
    <property type="term" value="C:cytosol"/>
    <property type="evidence" value="ECO:0007669"/>
    <property type="project" value="TreeGrafter"/>
</dbReference>
<dbReference type="NCBIfam" id="TIGR00004">
    <property type="entry name" value="Rid family detoxifying hydrolase"/>
    <property type="match status" value="1"/>
</dbReference>
<dbReference type="SUPFAM" id="SSF55298">
    <property type="entry name" value="YjgF-like"/>
    <property type="match status" value="1"/>
</dbReference>
<dbReference type="Gene3D" id="3.30.1330.40">
    <property type="entry name" value="RutC-like"/>
    <property type="match status" value="1"/>
</dbReference>
<organism evidence="2 3">
    <name type="scientific">Dyadobacter helix</name>
    <dbReference type="NCBI Taxonomy" id="2822344"/>
    <lineage>
        <taxon>Bacteria</taxon>
        <taxon>Pseudomonadati</taxon>
        <taxon>Bacteroidota</taxon>
        <taxon>Cytophagia</taxon>
        <taxon>Cytophagales</taxon>
        <taxon>Spirosomataceae</taxon>
        <taxon>Dyadobacter</taxon>
    </lineage>
</organism>
<evidence type="ECO:0000313" key="3">
    <source>
        <dbReference type="Proteomes" id="UP000680038"/>
    </source>
</evidence>
<dbReference type="EC" id="3.5.99.10" evidence="2"/>
<reference evidence="2" key="1">
    <citation type="submission" date="2021-04" db="EMBL/GenBank/DDBJ databases">
        <authorList>
            <person name="Rodrigo-Torres L."/>
            <person name="Arahal R. D."/>
            <person name="Lucena T."/>
        </authorList>
    </citation>
    <scope>NUCLEOTIDE SEQUENCE</scope>
    <source>
        <strain evidence="2">CECT 9275</strain>
    </source>
</reference>
<proteinExistence type="inferred from homology"/>
<protein>
    <submittedName>
        <fullName evidence="2">2-iminobutanoate/2-iminopropanoate deaminase</fullName>
        <ecNumber evidence="2">3.5.99.10</ecNumber>
    </submittedName>
</protein>
<dbReference type="FunFam" id="3.30.1330.40:FF:000001">
    <property type="entry name" value="L-PSP family endoribonuclease"/>
    <property type="match status" value="1"/>
</dbReference>
<dbReference type="InterPro" id="IPR006056">
    <property type="entry name" value="RidA"/>
</dbReference>
<dbReference type="PANTHER" id="PTHR11803">
    <property type="entry name" value="2-IMINOBUTANOATE/2-IMINOPROPANOATE DEAMINASE RIDA"/>
    <property type="match status" value="1"/>
</dbReference>
<accession>A0A916J6G9</accession>
<evidence type="ECO:0000256" key="1">
    <source>
        <dbReference type="ARBA" id="ARBA00010552"/>
    </source>
</evidence>
<dbReference type="Proteomes" id="UP000680038">
    <property type="component" value="Unassembled WGS sequence"/>
</dbReference>